<dbReference type="Proteomes" id="UP000183046">
    <property type="component" value="Unassembled WGS sequence"/>
</dbReference>
<comment type="caution">
    <text evidence="1">The sequence shown here is derived from an EMBL/GenBank/DDBJ whole genome shotgun (WGS) entry which is preliminary data.</text>
</comment>
<dbReference type="AlphaFoldDB" id="A0A1G5PHI9"/>
<gene>
    <name evidence="1" type="ORF">SAMN05216279_1439</name>
</gene>
<dbReference type="EMBL" id="FMWB01000043">
    <property type="protein sequence ID" value="SCZ48964.1"/>
    <property type="molecule type" value="Genomic_DNA"/>
</dbReference>
<evidence type="ECO:0000313" key="1">
    <source>
        <dbReference type="EMBL" id="SCZ48964.1"/>
    </source>
</evidence>
<dbReference type="OrthoDB" id="7005550at2"/>
<reference evidence="2" key="1">
    <citation type="submission" date="2016-10" db="EMBL/GenBank/DDBJ databases">
        <authorList>
            <person name="de Groot N.N."/>
        </authorList>
    </citation>
    <scope>NUCLEOTIDE SEQUENCE [LARGE SCALE GENOMIC DNA]</scope>
    <source>
        <strain evidence="2">DSM 15758</strain>
    </source>
</reference>
<name>A0A1G5PHI9_9PSED</name>
<sequence length="71" mass="8222">MEDSNEGRSQPYQDVLAWLRTATVEEIRGALAISWGLSRDDLERRIRSMMKSDRPMLANEFPKLRTGRISL</sequence>
<protein>
    <submittedName>
        <fullName evidence="1">Uncharacterized protein</fullName>
    </submittedName>
</protein>
<dbReference type="RefSeq" id="WP_074585489.1">
    <property type="nucleotide sequence ID" value="NZ_FMWB01000043.1"/>
</dbReference>
<accession>A0A1G5PHI9</accession>
<proteinExistence type="predicted"/>
<organism evidence="1 2">
    <name type="scientific">Pseudomonas oryzihabitans</name>
    <dbReference type="NCBI Taxonomy" id="47885"/>
    <lineage>
        <taxon>Bacteria</taxon>
        <taxon>Pseudomonadati</taxon>
        <taxon>Pseudomonadota</taxon>
        <taxon>Gammaproteobacteria</taxon>
        <taxon>Pseudomonadales</taxon>
        <taxon>Pseudomonadaceae</taxon>
        <taxon>Pseudomonas</taxon>
    </lineage>
</organism>
<evidence type="ECO:0000313" key="2">
    <source>
        <dbReference type="Proteomes" id="UP000183046"/>
    </source>
</evidence>